<evidence type="ECO:0000256" key="2">
    <source>
        <dbReference type="ARBA" id="ARBA00022679"/>
    </source>
</evidence>
<keyword evidence="2" id="KW-0808">Transferase</keyword>
<dbReference type="PROSITE" id="PS51682">
    <property type="entry name" value="SAM_OMT_I"/>
    <property type="match status" value="1"/>
</dbReference>
<dbReference type="STRING" id="1549748.WH95_06065"/>
<accession>A0A0M2RC15</accession>
<evidence type="ECO:0008006" key="6">
    <source>
        <dbReference type="Google" id="ProtNLM"/>
    </source>
</evidence>
<dbReference type="InterPro" id="IPR029063">
    <property type="entry name" value="SAM-dependent_MTases_sf"/>
</dbReference>
<sequence>MNSRHVSITDELQEYLIRFGGREDPLLARLREETLQMRFGHMQVCPEQGQFLFFLVKMLKARSVLEIGVFTGYSSLCMARALPDDGVLLGLDNQKKFTDIAETFWLEAGVEDKIELRLCDALAEVARLQDKGLEFDLIFLDADKERYPEYYEACLKILMPDGLLVIDNVLWYGNVAKPSVSEPITDAIRRLNQTIVKDERVEMVTLPFSDGMTLVRKKHS</sequence>
<reference evidence="4 5" key="1">
    <citation type="submission" date="2015-03" db="EMBL/GenBank/DDBJ databases">
        <title>Genome sequence of Kiloniella sp. P1-1, isolated from the gut microflora of Pacific white shrimp, Penaeus vannamei.</title>
        <authorList>
            <person name="Shao Z."/>
            <person name="Wang L."/>
            <person name="Li X."/>
        </authorList>
    </citation>
    <scope>NUCLEOTIDE SEQUENCE [LARGE SCALE GENOMIC DNA]</scope>
    <source>
        <strain evidence="4 5">P1-1</strain>
    </source>
</reference>
<comment type="caution">
    <text evidence="4">The sequence shown here is derived from an EMBL/GenBank/DDBJ whole genome shotgun (WGS) entry which is preliminary data.</text>
</comment>
<keyword evidence="3" id="KW-0949">S-adenosyl-L-methionine</keyword>
<evidence type="ECO:0000256" key="3">
    <source>
        <dbReference type="ARBA" id="ARBA00022691"/>
    </source>
</evidence>
<dbReference type="InterPro" id="IPR002935">
    <property type="entry name" value="SAM_O-MeTrfase"/>
</dbReference>
<dbReference type="Proteomes" id="UP000034491">
    <property type="component" value="Unassembled WGS sequence"/>
</dbReference>
<dbReference type="EMBL" id="LANI01000003">
    <property type="protein sequence ID" value="KKJ77974.1"/>
    <property type="molecule type" value="Genomic_DNA"/>
</dbReference>
<dbReference type="AlphaFoldDB" id="A0A0M2RC15"/>
<dbReference type="GO" id="GO:0032259">
    <property type="term" value="P:methylation"/>
    <property type="evidence" value="ECO:0007669"/>
    <property type="project" value="UniProtKB-KW"/>
</dbReference>
<dbReference type="GO" id="GO:0008171">
    <property type="term" value="F:O-methyltransferase activity"/>
    <property type="evidence" value="ECO:0007669"/>
    <property type="project" value="InterPro"/>
</dbReference>
<evidence type="ECO:0000256" key="1">
    <source>
        <dbReference type="ARBA" id="ARBA00022603"/>
    </source>
</evidence>
<dbReference type="SUPFAM" id="SSF53335">
    <property type="entry name" value="S-adenosyl-L-methionine-dependent methyltransferases"/>
    <property type="match status" value="1"/>
</dbReference>
<dbReference type="PANTHER" id="PTHR10509:SF14">
    <property type="entry name" value="CAFFEOYL-COA O-METHYLTRANSFERASE 3-RELATED"/>
    <property type="match status" value="1"/>
</dbReference>
<dbReference type="PANTHER" id="PTHR10509">
    <property type="entry name" value="O-METHYLTRANSFERASE-RELATED"/>
    <property type="match status" value="1"/>
</dbReference>
<dbReference type="InterPro" id="IPR050362">
    <property type="entry name" value="Cation-dep_OMT"/>
</dbReference>
<evidence type="ECO:0000313" key="4">
    <source>
        <dbReference type="EMBL" id="KKJ77974.1"/>
    </source>
</evidence>
<dbReference type="PATRIC" id="fig|1549748.8.peg.2710"/>
<keyword evidence="5" id="KW-1185">Reference proteome</keyword>
<proteinExistence type="predicted"/>
<dbReference type="Pfam" id="PF01596">
    <property type="entry name" value="Methyltransf_3"/>
    <property type="match status" value="1"/>
</dbReference>
<protein>
    <recommendedName>
        <fullName evidence="6">SAM-dependent methyltransferase</fullName>
    </recommendedName>
</protein>
<gene>
    <name evidence="4" type="ORF">WH95_06065</name>
</gene>
<name>A0A0M2RC15_9PROT</name>
<organism evidence="4 5">
    <name type="scientific">Kiloniella litopenaei</name>
    <dbReference type="NCBI Taxonomy" id="1549748"/>
    <lineage>
        <taxon>Bacteria</taxon>
        <taxon>Pseudomonadati</taxon>
        <taxon>Pseudomonadota</taxon>
        <taxon>Alphaproteobacteria</taxon>
        <taxon>Rhodospirillales</taxon>
        <taxon>Kiloniellaceae</taxon>
        <taxon>Kiloniella</taxon>
    </lineage>
</organism>
<dbReference type="CDD" id="cd02440">
    <property type="entry name" value="AdoMet_MTases"/>
    <property type="match status" value="1"/>
</dbReference>
<dbReference type="Gene3D" id="3.40.50.150">
    <property type="entry name" value="Vaccinia Virus protein VP39"/>
    <property type="match status" value="1"/>
</dbReference>
<dbReference type="GO" id="GO:0008757">
    <property type="term" value="F:S-adenosylmethionine-dependent methyltransferase activity"/>
    <property type="evidence" value="ECO:0007669"/>
    <property type="project" value="TreeGrafter"/>
</dbReference>
<dbReference type="OrthoDB" id="9799672at2"/>
<evidence type="ECO:0000313" key="5">
    <source>
        <dbReference type="Proteomes" id="UP000034491"/>
    </source>
</evidence>
<dbReference type="RefSeq" id="WP_046504311.1">
    <property type="nucleotide sequence ID" value="NZ_LANI01000003.1"/>
</dbReference>
<keyword evidence="1" id="KW-0489">Methyltransferase</keyword>